<keyword evidence="2" id="KW-0472">Membrane</keyword>
<proteinExistence type="predicted"/>
<dbReference type="Proteomes" id="UP000293433">
    <property type="component" value="Unassembled WGS sequence"/>
</dbReference>
<evidence type="ECO:0000256" key="2">
    <source>
        <dbReference type="SAM" id="Phobius"/>
    </source>
</evidence>
<feature type="compositionally biased region" description="Low complexity" evidence="1">
    <location>
        <begin position="18"/>
        <end position="27"/>
    </location>
</feature>
<evidence type="ECO:0000313" key="3">
    <source>
        <dbReference type="EMBL" id="RZS53142.1"/>
    </source>
</evidence>
<evidence type="ECO:0000313" key="4">
    <source>
        <dbReference type="Proteomes" id="UP000293433"/>
    </source>
</evidence>
<protein>
    <submittedName>
        <fullName evidence="3">Uncharacterized protein</fullName>
    </submittedName>
</protein>
<dbReference type="OrthoDB" id="7466597at2"/>
<keyword evidence="2" id="KW-1133">Transmembrane helix</keyword>
<dbReference type="EMBL" id="SGWV01000010">
    <property type="protein sequence ID" value="RZS53142.1"/>
    <property type="molecule type" value="Genomic_DNA"/>
</dbReference>
<feature type="region of interest" description="Disordered" evidence="1">
    <location>
        <begin position="1"/>
        <end position="51"/>
    </location>
</feature>
<dbReference type="RefSeq" id="WP_130482609.1">
    <property type="nucleotide sequence ID" value="NZ_SGWV01000010.1"/>
</dbReference>
<feature type="transmembrane region" description="Helical" evidence="2">
    <location>
        <begin position="60"/>
        <end position="80"/>
    </location>
</feature>
<keyword evidence="4" id="KW-1185">Reference proteome</keyword>
<dbReference type="AlphaFoldDB" id="A0A4Q7LGC7"/>
<organism evidence="3 4">
    <name type="scientific">Sphaerotilus mobilis</name>
    <dbReference type="NCBI Taxonomy" id="47994"/>
    <lineage>
        <taxon>Bacteria</taxon>
        <taxon>Pseudomonadati</taxon>
        <taxon>Pseudomonadota</taxon>
        <taxon>Betaproteobacteria</taxon>
        <taxon>Burkholderiales</taxon>
        <taxon>Sphaerotilaceae</taxon>
        <taxon>Sphaerotilus</taxon>
    </lineage>
</organism>
<comment type="caution">
    <text evidence="3">The sequence shown here is derived from an EMBL/GenBank/DDBJ whole genome shotgun (WGS) entry which is preliminary data.</text>
</comment>
<accession>A0A4Q7LGC7</accession>
<sequence length="210" mass="23659">MGIHDRDYYRDHHRQQRGARQGQQGQQRKADPLRSFPQPQQLRPHLDPSRWRGATARSPWMLWCGLILGGLLVAFVIGGLRRQQPFPSPGTVHWYVADTPGPTAPLTLQAPYTGPADFAVRLDHWDTHAAVALVPIRSGQSTSLDMPLGRYRMTIMKGLIWQGPGKLFHITTDAREVVEPIEFTRVGNNFSGHTIQLETLGGNMDTRRAR</sequence>
<feature type="compositionally biased region" description="Basic and acidic residues" evidence="1">
    <location>
        <begin position="1"/>
        <end position="10"/>
    </location>
</feature>
<reference evidence="3 4" key="1">
    <citation type="submission" date="2019-02" db="EMBL/GenBank/DDBJ databases">
        <title>Genomic Encyclopedia of Type Strains, Phase IV (KMG-IV): sequencing the most valuable type-strain genomes for metagenomic binning, comparative biology and taxonomic classification.</title>
        <authorList>
            <person name="Goeker M."/>
        </authorList>
    </citation>
    <scope>NUCLEOTIDE SEQUENCE [LARGE SCALE GENOMIC DNA]</scope>
    <source>
        <strain evidence="3 4">DSM 10617</strain>
    </source>
</reference>
<gene>
    <name evidence="3" type="ORF">EV685_2767</name>
</gene>
<name>A0A4Q7LGC7_9BURK</name>
<keyword evidence="2" id="KW-0812">Transmembrane</keyword>
<evidence type="ECO:0000256" key="1">
    <source>
        <dbReference type="SAM" id="MobiDB-lite"/>
    </source>
</evidence>